<dbReference type="SUPFAM" id="SSF50630">
    <property type="entry name" value="Acid proteases"/>
    <property type="match status" value="1"/>
</dbReference>
<evidence type="ECO:0000256" key="7">
    <source>
        <dbReference type="PIRSR" id="PIRSR601461-2"/>
    </source>
</evidence>
<gene>
    <name evidence="13" type="ORF">NSCI0253_LOCUS33668</name>
</gene>
<feature type="domain" description="Peptidase A1" evidence="12">
    <location>
        <begin position="43"/>
        <end position="367"/>
    </location>
</feature>
<dbReference type="InterPro" id="IPR001969">
    <property type="entry name" value="Aspartic_peptidase_AS"/>
</dbReference>
<dbReference type="InterPro" id="IPR021109">
    <property type="entry name" value="Peptidase_aspartic_dom_sf"/>
</dbReference>
<keyword evidence="8" id="KW-0064">Aspartyl protease</keyword>
<evidence type="ECO:0000256" key="1">
    <source>
        <dbReference type="ARBA" id="ARBA00007447"/>
    </source>
</evidence>
<dbReference type="AlphaFoldDB" id="A0A7S1FDL7"/>
<feature type="chain" id="PRO_5030655764" description="Peptidase A1 domain-containing protein" evidence="11">
    <location>
        <begin position="21"/>
        <end position="474"/>
    </location>
</feature>
<feature type="signal peptide" evidence="11">
    <location>
        <begin position="1"/>
        <end position="20"/>
    </location>
</feature>
<evidence type="ECO:0000256" key="2">
    <source>
        <dbReference type="ARBA" id="ARBA00022670"/>
    </source>
</evidence>
<keyword evidence="2 8" id="KW-0645">Protease</keyword>
<dbReference type="PRINTS" id="PR00792">
    <property type="entry name" value="PEPSIN"/>
</dbReference>
<feature type="active site" evidence="6">
    <location>
        <position position="253"/>
    </location>
</feature>
<keyword evidence="3 11" id="KW-0732">Signal</keyword>
<dbReference type="Pfam" id="PF00026">
    <property type="entry name" value="Asp"/>
    <property type="match status" value="1"/>
</dbReference>
<dbReference type="PROSITE" id="PS51767">
    <property type="entry name" value="PEPTIDASE_A1"/>
    <property type="match status" value="1"/>
</dbReference>
<comment type="similarity">
    <text evidence="1 8">Belongs to the peptidase A1 family.</text>
</comment>
<dbReference type="Gene3D" id="2.40.70.10">
    <property type="entry name" value="Acid Proteases"/>
    <property type="match status" value="2"/>
</dbReference>
<feature type="transmembrane region" description="Helical" evidence="10">
    <location>
        <begin position="413"/>
        <end position="435"/>
    </location>
</feature>
<evidence type="ECO:0000256" key="3">
    <source>
        <dbReference type="ARBA" id="ARBA00022729"/>
    </source>
</evidence>
<comment type="subcellular location">
    <subcellularLocation>
        <location evidence="5">Endomembrane system</location>
        <topology evidence="5">Single-pass type I membrane protein</topology>
    </subcellularLocation>
</comment>
<name>A0A7S1FDL7_NOCSC</name>
<dbReference type="PROSITE" id="PS00141">
    <property type="entry name" value="ASP_PROTEASE"/>
    <property type="match status" value="1"/>
</dbReference>
<organism evidence="13">
    <name type="scientific">Noctiluca scintillans</name>
    <name type="common">Sea sparkle</name>
    <name type="synonym">Red tide dinoflagellate</name>
    <dbReference type="NCBI Taxonomy" id="2966"/>
    <lineage>
        <taxon>Eukaryota</taxon>
        <taxon>Sar</taxon>
        <taxon>Alveolata</taxon>
        <taxon>Dinophyceae</taxon>
        <taxon>Noctilucales</taxon>
        <taxon>Noctilucaceae</taxon>
        <taxon>Noctiluca</taxon>
    </lineage>
</organism>
<evidence type="ECO:0000259" key="12">
    <source>
        <dbReference type="PROSITE" id="PS51767"/>
    </source>
</evidence>
<keyword evidence="10" id="KW-0472">Membrane</keyword>
<evidence type="ECO:0000256" key="6">
    <source>
        <dbReference type="PIRSR" id="PIRSR601461-1"/>
    </source>
</evidence>
<keyword evidence="4 8" id="KW-0378">Hydrolase</keyword>
<feature type="disulfide bond" evidence="7">
    <location>
        <begin position="291"/>
        <end position="331"/>
    </location>
</feature>
<evidence type="ECO:0000256" key="4">
    <source>
        <dbReference type="ARBA" id="ARBA00022801"/>
    </source>
</evidence>
<protein>
    <recommendedName>
        <fullName evidence="12">Peptidase A1 domain-containing protein</fullName>
    </recommendedName>
</protein>
<dbReference type="EMBL" id="HBFQ01047320">
    <property type="protein sequence ID" value="CAD8859314.1"/>
    <property type="molecule type" value="Transcribed_RNA"/>
</dbReference>
<feature type="region of interest" description="Disordered" evidence="9">
    <location>
        <begin position="452"/>
        <end position="474"/>
    </location>
</feature>
<dbReference type="GO" id="GO:0006508">
    <property type="term" value="P:proteolysis"/>
    <property type="evidence" value="ECO:0007669"/>
    <property type="project" value="UniProtKB-KW"/>
</dbReference>
<evidence type="ECO:0000256" key="5">
    <source>
        <dbReference type="ARBA" id="ARBA00046288"/>
    </source>
</evidence>
<dbReference type="GO" id="GO:0004190">
    <property type="term" value="F:aspartic-type endopeptidase activity"/>
    <property type="evidence" value="ECO:0007669"/>
    <property type="project" value="UniProtKB-KW"/>
</dbReference>
<dbReference type="InterPro" id="IPR033121">
    <property type="entry name" value="PEPTIDASE_A1"/>
</dbReference>
<reference evidence="13" key="1">
    <citation type="submission" date="2021-01" db="EMBL/GenBank/DDBJ databases">
        <authorList>
            <person name="Corre E."/>
            <person name="Pelletier E."/>
            <person name="Niang G."/>
            <person name="Scheremetjew M."/>
            <person name="Finn R."/>
            <person name="Kale V."/>
            <person name="Holt S."/>
            <person name="Cochrane G."/>
            <person name="Meng A."/>
            <person name="Brown T."/>
            <person name="Cohen L."/>
        </authorList>
    </citation>
    <scope>NUCLEOTIDE SEQUENCE</scope>
</reference>
<evidence type="ECO:0000256" key="11">
    <source>
        <dbReference type="SAM" id="SignalP"/>
    </source>
</evidence>
<dbReference type="PANTHER" id="PTHR13683">
    <property type="entry name" value="ASPARTYL PROTEASES"/>
    <property type="match status" value="1"/>
</dbReference>
<keyword evidence="10" id="KW-1133">Transmembrane helix</keyword>
<evidence type="ECO:0000256" key="8">
    <source>
        <dbReference type="RuleBase" id="RU000454"/>
    </source>
</evidence>
<proteinExistence type="inferred from homology"/>
<dbReference type="GO" id="GO:0012505">
    <property type="term" value="C:endomembrane system"/>
    <property type="evidence" value="ECO:0007669"/>
    <property type="project" value="UniProtKB-SubCell"/>
</dbReference>
<evidence type="ECO:0000313" key="13">
    <source>
        <dbReference type="EMBL" id="CAD8859314.1"/>
    </source>
</evidence>
<evidence type="ECO:0000256" key="9">
    <source>
        <dbReference type="SAM" id="MobiDB-lite"/>
    </source>
</evidence>
<accession>A0A7S1FDL7</accession>
<evidence type="ECO:0000256" key="10">
    <source>
        <dbReference type="SAM" id="Phobius"/>
    </source>
</evidence>
<keyword evidence="7" id="KW-1015">Disulfide bond</keyword>
<dbReference type="PANTHER" id="PTHR13683:SF375">
    <property type="entry name" value="PEPTIDASE A1 DOMAIN-CONTAINING PROTEIN"/>
    <property type="match status" value="1"/>
</dbReference>
<keyword evidence="10" id="KW-0812">Transmembrane</keyword>
<dbReference type="InterPro" id="IPR001461">
    <property type="entry name" value="Aspartic_peptidase_A1"/>
</dbReference>
<feature type="active site" evidence="6">
    <location>
        <position position="61"/>
    </location>
</feature>
<sequence>MPAALSRAACVFLLLGGGGAVYDPEGHIESARLYGNFHALAYFYLDLVVGTPPQRVSVIADTGSSLIAFPCSGCQHCGKHIDPTFNVDSSSTAKWLPCGSGCGGSCKKKYCYYSQAYLEGSSFKGYYFQDWVALGDGLQRNPPVYAKMGCHQTEEKLFYTQKANGIMGMAPTERTFLSTLFEDRKNVDGKIFAMCLGEWGGRMTVGGWNTSYHTTGITWVPMDTKAGRLTVTPSELKVDGIVLSKSFGRTFIDSGTTYTYMKTDNFMKLKGAIDNYCDAHNQCGGTKVGRCWNLKSPQDLDNFPVASWILAGKEYQWTAKAYLHHNGKSYCLSFADDGRNAGTTLGASWMQHHDHIFDLKRHKFGFAAANCPFHQDRPNHEVFVPLSGGNSSSTHSRTVEDLESVNPPEESTFWWWTVCEVVGLVSLTFFALFLVRRCQNVERYSKVSYTSPPIPNRAPQHQGIRIVGRESEDN</sequence>